<comment type="caution">
    <text evidence="14">The sequence shown here is derived from an EMBL/GenBank/DDBJ whole genome shotgun (WGS) entry which is preliminary data.</text>
</comment>
<evidence type="ECO:0000256" key="2">
    <source>
        <dbReference type="ARBA" id="ARBA00008711"/>
    </source>
</evidence>
<evidence type="ECO:0000259" key="13">
    <source>
        <dbReference type="Pfam" id="PF01035"/>
    </source>
</evidence>
<keyword evidence="15" id="KW-1185">Reference proteome</keyword>
<dbReference type="EMBL" id="SWFS01000083">
    <property type="protein sequence ID" value="KAA8916749.1"/>
    <property type="molecule type" value="Genomic_DNA"/>
</dbReference>
<dbReference type="InterPro" id="IPR001497">
    <property type="entry name" value="MethylDNA_cys_MeTrfase_AS"/>
</dbReference>
<evidence type="ECO:0000256" key="1">
    <source>
        <dbReference type="ARBA" id="ARBA00001286"/>
    </source>
</evidence>
<dbReference type="Pfam" id="PF01035">
    <property type="entry name" value="DNA_binding_1"/>
    <property type="match status" value="1"/>
</dbReference>
<comment type="catalytic activity">
    <reaction evidence="1">
        <text>a 4-O-methyl-thymidine in DNA + L-cysteinyl-[protein] = a thymidine in DNA + S-methyl-L-cysteinyl-[protein]</text>
        <dbReference type="Rhea" id="RHEA:53428"/>
        <dbReference type="Rhea" id="RHEA-COMP:10131"/>
        <dbReference type="Rhea" id="RHEA-COMP:10132"/>
        <dbReference type="Rhea" id="RHEA-COMP:13555"/>
        <dbReference type="Rhea" id="RHEA-COMP:13556"/>
        <dbReference type="ChEBI" id="CHEBI:29950"/>
        <dbReference type="ChEBI" id="CHEBI:82612"/>
        <dbReference type="ChEBI" id="CHEBI:137386"/>
        <dbReference type="ChEBI" id="CHEBI:137387"/>
        <dbReference type="EC" id="2.1.1.63"/>
    </reaction>
</comment>
<dbReference type="GO" id="GO:0032259">
    <property type="term" value="P:methylation"/>
    <property type="evidence" value="ECO:0007669"/>
    <property type="project" value="UniProtKB-KW"/>
</dbReference>
<dbReference type="GO" id="GO:0006281">
    <property type="term" value="P:DNA repair"/>
    <property type="evidence" value="ECO:0007669"/>
    <property type="project" value="UniProtKB-KW"/>
</dbReference>
<dbReference type="Gene3D" id="1.10.10.10">
    <property type="entry name" value="Winged helix-like DNA-binding domain superfamily/Winged helix DNA-binding domain"/>
    <property type="match status" value="1"/>
</dbReference>
<keyword evidence="5" id="KW-0489">Methyltransferase</keyword>
<dbReference type="InterPro" id="IPR014048">
    <property type="entry name" value="MethylDNA_cys_MeTrfase_DNA-bd"/>
</dbReference>
<proteinExistence type="inferred from homology"/>
<name>A0A642VAM4_9ASCO</name>
<comment type="similarity">
    <text evidence="2">Belongs to the MGMT family.</text>
</comment>
<dbReference type="NCBIfam" id="TIGR00589">
    <property type="entry name" value="ogt"/>
    <property type="match status" value="1"/>
</dbReference>
<dbReference type="VEuPathDB" id="FungiDB:TRICI_001105"/>
<organism evidence="14 15">
    <name type="scientific">Trichomonascus ciferrii</name>
    <dbReference type="NCBI Taxonomy" id="44093"/>
    <lineage>
        <taxon>Eukaryota</taxon>
        <taxon>Fungi</taxon>
        <taxon>Dikarya</taxon>
        <taxon>Ascomycota</taxon>
        <taxon>Saccharomycotina</taxon>
        <taxon>Dipodascomycetes</taxon>
        <taxon>Dipodascales</taxon>
        <taxon>Trichomonascaceae</taxon>
        <taxon>Trichomonascus</taxon>
        <taxon>Trichomonascus ciferrii complex</taxon>
    </lineage>
</organism>
<sequence length="160" mass="17683">MDDLETVCYISLSSSSTSPELFGDARARLKTDLVSVDGSDLEKDSRFKKTKEQVKDLIESPGKQSQLTYSQTGTEFQKKVWDYLVYSTKPGSVLSYSDIADGLELPRTSSRAIGTAVGANKLAIIVPCHRILRRDGNLGGYRWGIDLKKKILALEGYSVK</sequence>
<dbReference type="EC" id="2.1.1.63" evidence="3"/>
<keyword evidence="8" id="KW-0234">DNA repair</keyword>
<dbReference type="CDD" id="cd06445">
    <property type="entry name" value="ATase"/>
    <property type="match status" value="1"/>
</dbReference>
<dbReference type="InterPro" id="IPR036388">
    <property type="entry name" value="WH-like_DNA-bd_sf"/>
</dbReference>
<evidence type="ECO:0000256" key="7">
    <source>
        <dbReference type="ARBA" id="ARBA00022763"/>
    </source>
</evidence>
<evidence type="ECO:0000313" key="14">
    <source>
        <dbReference type="EMBL" id="KAA8916749.1"/>
    </source>
</evidence>
<feature type="domain" description="Methylated-DNA-[protein]-cysteine S-methyltransferase DNA binding" evidence="13">
    <location>
        <begin position="75"/>
        <end position="156"/>
    </location>
</feature>
<dbReference type="FunFam" id="1.10.10.10:FF:000214">
    <property type="entry name" value="Methylated-DNA--protein-cysteine methyltransferase"/>
    <property type="match status" value="1"/>
</dbReference>
<gene>
    <name evidence="14" type="ORF">TRICI_001105</name>
</gene>
<dbReference type="Proteomes" id="UP000761534">
    <property type="component" value="Unassembled WGS sequence"/>
</dbReference>
<comment type="catalytic activity">
    <reaction evidence="12">
        <text>a 6-O-methyl-2'-deoxyguanosine in DNA + L-cysteinyl-[protein] = S-methyl-L-cysteinyl-[protein] + a 2'-deoxyguanosine in DNA</text>
        <dbReference type="Rhea" id="RHEA:24000"/>
        <dbReference type="Rhea" id="RHEA-COMP:10131"/>
        <dbReference type="Rhea" id="RHEA-COMP:10132"/>
        <dbReference type="Rhea" id="RHEA-COMP:11367"/>
        <dbReference type="Rhea" id="RHEA-COMP:11368"/>
        <dbReference type="ChEBI" id="CHEBI:29950"/>
        <dbReference type="ChEBI" id="CHEBI:82612"/>
        <dbReference type="ChEBI" id="CHEBI:85445"/>
        <dbReference type="ChEBI" id="CHEBI:85448"/>
        <dbReference type="EC" id="2.1.1.63"/>
    </reaction>
</comment>
<dbReference type="AlphaFoldDB" id="A0A642VAM4"/>
<evidence type="ECO:0000313" key="15">
    <source>
        <dbReference type="Proteomes" id="UP000761534"/>
    </source>
</evidence>
<dbReference type="PANTHER" id="PTHR10815:SF13">
    <property type="entry name" value="METHYLATED-DNA--PROTEIN-CYSTEINE METHYLTRANSFERASE"/>
    <property type="match status" value="1"/>
</dbReference>
<dbReference type="SUPFAM" id="SSF46767">
    <property type="entry name" value="Methylated DNA-protein cysteine methyltransferase, C-terminal domain"/>
    <property type="match status" value="1"/>
</dbReference>
<evidence type="ECO:0000256" key="12">
    <source>
        <dbReference type="ARBA" id="ARBA00049348"/>
    </source>
</evidence>
<accession>A0A642VAM4</accession>
<evidence type="ECO:0000256" key="8">
    <source>
        <dbReference type="ARBA" id="ARBA00023204"/>
    </source>
</evidence>
<dbReference type="PANTHER" id="PTHR10815">
    <property type="entry name" value="METHYLATED-DNA--PROTEIN-CYSTEINE METHYLTRANSFERASE"/>
    <property type="match status" value="1"/>
</dbReference>
<evidence type="ECO:0000256" key="5">
    <source>
        <dbReference type="ARBA" id="ARBA00022603"/>
    </source>
</evidence>
<dbReference type="OrthoDB" id="1907495at2759"/>
<evidence type="ECO:0000256" key="11">
    <source>
        <dbReference type="ARBA" id="ARBA00033095"/>
    </source>
</evidence>
<dbReference type="PROSITE" id="PS00374">
    <property type="entry name" value="MGMT"/>
    <property type="match status" value="1"/>
</dbReference>
<evidence type="ECO:0000256" key="3">
    <source>
        <dbReference type="ARBA" id="ARBA00011918"/>
    </source>
</evidence>
<evidence type="ECO:0000256" key="4">
    <source>
        <dbReference type="ARBA" id="ARBA00015377"/>
    </source>
</evidence>
<evidence type="ECO:0000256" key="6">
    <source>
        <dbReference type="ARBA" id="ARBA00022679"/>
    </source>
</evidence>
<keyword evidence="7" id="KW-0227">DNA damage</keyword>
<reference evidence="14" key="1">
    <citation type="journal article" date="2019" name="G3 (Bethesda)">
        <title>Genome Assemblies of Two Rare Opportunistic Yeast Pathogens: Diutina rugosa (syn. Candida rugosa) and Trichomonascus ciferrii (syn. Candida ciferrii).</title>
        <authorList>
            <person name="Mixao V."/>
            <person name="Saus E."/>
            <person name="Hansen A.P."/>
            <person name="Lass-Florl C."/>
            <person name="Gabaldon T."/>
        </authorList>
    </citation>
    <scope>NUCLEOTIDE SEQUENCE</scope>
    <source>
        <strain evidence="14">CBS 4856</strain>
    </source>
</reference>
<dbReference type="InterPro" id="IPR036217">
    <property type="entry name" value="MethylDNA_cys_MeTrfase_DNAb"/>
</dbReference>
<evidence type="ECO:0000256" key="9">
    <source>
        <dbReference type="ARBA" id="ARBA00030795"/>
    </source>
</evidence>
<dbReference type="GO" id="GO:0003908">
    <property type="term" value="F:methylated-DNA-[protein]-cysteine S-methyltransferase activity"/>
    <property type="evidence" value="ECO:0007669"/>
    <property type="project" value="UniProtKB-EC"/>
</dbReference>
<keyword evidence="6" id="KW-0808">Transferase</keyword>
<evidence type="ECO:0000256" key="10">
    <source>
        <dbReference type="ARBA" id="ARBA00031621"/>
    </source>
</evidence>
<protein>
    <recommendedName>
        <fullName evidence="4">Methylated-DNA--protein-cysteine methyltransferase</fullName>
        <ecNumber evidence="3">2.1.1.63</ecNumber>
    </recommendedName>
    <alternativeName>
        <fullName evidence="9">6-O-methylguanine-DNA methyltransferase</fullName>
    </alternativeName>
    <alternativeName>
        <fullName evidence="11">DNA repair MTase</fullName>
    </alternativeName>
    <alternativeName>
        <fullName evidence="10">O-6-methylguanine-DNA-alkyltransferase</fullName>
    </alternativeName>
</protein>